<reference evidence="3" key="1">
    <citation type="journal article" date="2019" name="Sci. Rep.">
        <title>Draft genome of Tanacetum cinerariifolium, the natural source of mosquito coil.</title>
        <authorList>
            <person name="Yamashiro T."/>
            <person name="Shiraishi A."/>
            <person name="Satake H."/>
            <person name="Nakayama K."/>
        </authorList>
    </citation>
    <scope>NUCLEOTIDE SEQUENCE</scope>
</reference>
<feature type="domain" description="Reverse transcriptase Ty1/copia-type" evidence="2">
    <location>
        <begin position="26"/>
        <end position="123"/>
    </location>
</feature>
<dbReference type="AlphaFoldDB" id="A0A699IJA4"/>
<feature type="non-terminal residue" evidence="3">
    <location>
        <position position="229"/>
    </location>
</feature>
<dbReference type="EMBL" id="BKCJ010308068">
    <property type="protein sequence ID" value="GEZ67100.1"/>
    <property type="molecule type" value="Genomic_DNA"/>
</dbReference>
<feature type="non-terminal residue" evidence="3">
    <location>
        <position position="1"/>
    </location>
</feature>
<dbReference type="InterPro" id="IPR013103">
    <property type="entry name" value="RVT_2"/>
</dbReference>
<evidence type="ECO:0000259" key="2">
    <source>
        <dbReference type="Pfam" id="PF07727"/>
    </source>
</evidence>
<name>A0A699IJA4_TANCI</name>
<comment type="caution">
    <text evidence="3">The sequence shown here is derived from an EMBL/GenBank/DDBJ whole genome shotgun (WGS) entry which is preliminary data.</text>
</comment>
<proteinExistence type="predicted"/>
<evidence type="ECO:0000313" key="3">
    <source>
        <dbReference type="EMBL" id="GEZ67100.1"/>
    </source>
</evidence>
<evidence type="ECO:0000256" key="1">
    <source>
        <dbReference type="SAM" id="MobiDB-lite"/>
    </source>
</evidence>
<dbReference type="Pfam" id="PF07727">
    <property type="entry name" value="RVT_2"/>
    <property type="match status" value="1"/>
</dbReference>
<gene>
    <name evidence="3" type="ORF">Tci_539073</name>
</gene>
<protein>
    <submittedName>
        <fullName evidence="3">Retrovirus-related Pol polyprotein from transposon TNT 1-94</fullName>
    </submittedName>
</protein>
<feature type="region of interest" description="Disordered" evidence="1">
    <location>
        <begin position="182"/>
        <end position="229"/>
    </location>
</feature>
<feature type="compositionally biased region" description="Basic and acidic residues" evidence="1">
    <location>
        <begin position="213"/>
        <end position="229"/>
    </location>
</feature>
<accession>A0A699IJA4</accession>
<organism evidence="3">
    <name type="scientific">Tanacetum cinerariifolium</name>
    <name type="common">Dalmatian daisy</name>
    <name type="synonym">Chrysanthemum cinerariifolium</name>
    <dbReference type="NCBI Taxonomy" id="118510"/>
    <lineage>
        <taxon>Eukaryota</taxon>
        <taxon>Viridiplantae</taxon>
        <taxon>Streptophyta</taxon>
        <taxon>Embryophyta</taxon>
        <taxon>Tracheophyta</taxon>
        <taxon>Spermatophyta</taxon>
        <taxon>Magnoliopsida</taxon>
        <taxon>eudicotyledons</taxon>
        <taxon>Gunneridae</taxon>
        <taxon>Pentapetalae</taxon>
        <taxon>asterids</taxon>
        <taxon>campanulids</taxon>
        <taxon>Asterales</taxon>
        <taxon>Asteraceae</taxon>
        <taxon>Asteroideae</taxon>
        <taxon>Anthemideae</taxon>
        <taxon>Anthemidinae</taxon>
        <taxon>Tanacetum</taxon>
    </lineage>
</organism>
<sequence>DVIHDTPAHQDRWSREKYILLLNILVARLEANRIFLAYAAYIGFMVYQMDVKSALLNRKLFVEVYVQQPPGFKSSEFPNYVCKLDKAPYGLKQAHRAWDHILKGDIELHFVPNDLQLADIFTKPLAEPSFTRLVAELEVDLTSYMLKMAQISKEPEDTLILPSKGVNTGNIANKSLFETTVQPVSQSKAPTDKSMLRNQWPPANATKILKPSRLAEELRNQPKPADAKK</sequence>